<dbReference type="AlphaFoldDB" id="A0A2W7QX99"/>
<organism evidence="1 2">
    <name type="scientific">Algoriphagus chordae</name>
    <dbReference type="NCBI Taxonomy" id="237019"/>
    <lineage>
        <taxon>Bacteria</taxon>
        <taxon>Pseudomonadati</taxon>
        <taxon>Bacteroidota</taxon>
        <taxon>Cytophagia</taxon>
        <taxon>Cytophagales</taxon>
        <taxon>Cyclobacteriaceae</taxon>
        <taxon>Algoriphagus</taxon>
    </lineage>
</organism>
<reference evidence="1 2" key="1">
    <citation type="submission" date="2018-06" db="EMBL/GenBank/DDBJ databases">
        <title>Genomic Encyclopedia of Archaeal and Bacterial Type Strains, Phase II (KMG-II): from individual species to whole genera.</title>
        <authorList>
            <person name="Goeker M."/>
        </authorList>
    </citation>
    <scope>NUCLEOTIDE SEQUENCE [LARGE SCALE GENOMIC DNA]</scope>
    <source>
        <strain evidence="1 2">DSM 19830</strain>
    </source>
</reference>
<sequence>MKKIQVSDINFSLEYEGYIWYSNVQNPIYIDSSRPIAKEDFTDMPFIVEGYLYNNSENGKSIKIKFIDGVYQIYSVELQGIADEQCSRVEFVIKNDKRKLKAVQFWEESQDSACDGMPVLKPSWIAFEGFQSSNSPES</sequence>
<keyword evidence="2" id="KW-1185">Reference proteome</keyword>
<gene>
    <name evidence="1" type="ORF">LV85_03697</name>
</gene>
<dbReference type="NCBIfam" id="TIGR04423">
    <property type="entry name" value="casT3_TIGR04423"/>
    <property type="match status" value="1"/>
</dbReference>
<proteinExistence type="predicted"/>
<dbReference type="Proteomes" id="UP000248882">
    <property type="component" value="Unassembled WGS sequence"/>
</dbReference>
<evidence type="ECO:0000313" key="1">
    <source>
        <dbReference type="EMBL" id="PZX48287.1"/>
    </source>
</evidence>
<protein>
    <submittedName>
        <fullName evidence="1">CRISPR type III-associated protein (TIGR04423 family)</fullName>
    </submittedName>
</protein>
<comment type="caution">
    <text evidence="1">The sequence shown here is derived from an EMBL/GenBank/DDBJ whole genome shotgun (WGS) entry which is preliminary data.</text>
</comment>
<name>A0A2W7QX99_9BACT</name>
<accession>A0A2W7QX99</accession>
<dbReference type="OrthoDB" id="1016205at2"/>
<dbReference type="InterPro" id="IPR030955">
    <property type="entry name" value="CHP04423"/>
</dbReference>
<evidence type="ECO:0000313" key="2">
    <source>
        <dbReference type="Proteomes" id="UP000248882"/>
    </source>
</evidence>
<dbReference type="EMBL" id="QKZT01000021">
    <property type="protein sequence ID" value="PZX48287.1"/>
    <property type="molecule type" value="Genomic_DNA"/>
</dbReference>
<dbReference type="RefSeq" id="WP_111322188.1">
    <property type="nucleotide sequence ID" value="NZ_QKZT01000021.1"/>
</dbReference>